<dbReference type="SMART" id="SM00530">
    <property type="entry name" value="HTH_XRE"/>
    <property type="match status" value="1"/>
</dbReference>
<accession>A0A0R1H2Y9</accession>
<evidence type="ECO:0000313" key="2">
    <source>
        <dbReference type="EMBL" id="KRK40393.1"/>
    </source>
</evidence>
<organism evidence="2 3">
    <name type="scientific">Loigolactobacillus bifermentans DSM 20003</name>
    <dbReference type="NCBI Taxonomy" id="1423726"/>
    <lineage>
        <taxon>Bacteria</taxon>
        <taxon>Bacillati</taxon>
        <taxon>Bacillota</taxon>
        <taxon>Bacilli</taxon>
        <taxon>Lactobacillales</taxon>
        <taxon>Lactobacillaceae</taxon>
        <taxon>Loigolactobacillus</taxon>
    </lineage>
</organism>
<dbReference type="STRING" id="1423726.FC07_GL000952"/>
<feature type="domain" description="HTH cro/C1-type" evidence="1">
    <location>
        <begin position="14"/>
        <end position="70"/>
    </location>
</feature>
<keyword evidence="3" id="KW-1185">Reference proteome</keyword>
<reference evidence="2 3" key="1">
    <citation type="journal article" date="2015" name="Genome Announc.">
        <title>Expanding the biotechnology potential of lactobacilli through comparative genomics of 213 strains and associated genera.</title>
        <authorList>
            <person name="Sun Z."/>
            <person name="Harris H.M."/>
            <person name="McCann A."/>
            <person name="Guo C."/>
            <person name="Argimon S."/>
            <person name="Zhang W."/>
            <person name="Yang X."/>
            <person name="Jeffery I.B."/>
            <person name="Cooney J.C."/>
            <person name="Kagawa T.F."/>
            <person name="Liu W."/>
            <person name="Song Y."/>
            <person name="Salvetti E."/>
            <person name="Wrobel A."/>
            <person name="Rasinkangas P."/>
            <person name="Parkhill J."/>
            <person name="Rea M.C."/>
            <person name="O'Sullivan O."/>
            <person name="Ritari J."/>
            <person name="Douillard F.P."/>
            <person name="Paul Ross R."/>
            <person name="Yang R."/>
            <person name="Briner A.E."/>
            <person name="Felis G.E."/>
            <person name="de Vos W.M."/>
            <person name="Barrangou R."/>
            <person name="Klaenhammer T.R."/>
            <person name="Caufield P.W."/>
            <person name="Cui Y."/>
            <person name="Zhang H."/>
            <person name="O'Toole P.W."/>
        </authorList>
    </citation>
    <scope>NUCLEOTIDE SEQUENCE [LARGE SCALE GENOMIC DNA]</scope>
    <source>
        <strain evidence="2 3">DSM 20003</strain>
    </source>
</reference>
<name>A0A0R1H2Y9_9LACO</name>
<proteinExistence type="predicted"/>
<comment type="caution">
    <text evidence="2">The sequence shown here is derived from an EMBL/GenBank/DDBJ whole genome shotgun (WGS) entry which is preliminary data.</text>
</comment>
<dbReference type="PROSITE" id="PS50943">
    <property type="entry name" value="HTH_CROC1"/>
    <property type="match status" value="1"/>
</dbReference>
<dbReference type="RefSeq" id="WP_235807443.1">
    <property type="nucleotide sequence ID" value="NZ_AZDA01000015.1"/>
</dbReference>
<dbReference type="SUPFAM" id="SSF47413">
    <property type="entry name" value="lambda repressor-like DNA-binding domains"/>
    <property type="match status" value="1"/>
</dbReference>
<protein>
    <recommendedName>
        <fullName evidence="1">HTH cro/C1-type domain-containing protein</fullName>
    </recommendedName>
</protein>
<dbReference type="PATRIC" id="fig|1423726.3.peg.983"/>
<dbReference type="InterPro" id="IPR010982">
    <property type="entry name" value="Lambda_DNA-bd_dom_sf"/>
</dbReference>
<evidence type="ECO:0000313" key="3">
    <source>
        <dbReference type="Proteomes" id="UP000051461"/>
    </source>
</evidence>
<dbReference type="EMBL" id="AZDA01000015">
    <property type="protein sequence ID" value="KRK40393.1"/>
    <property type="molecule type" value="Genomic_DNA"/>
</dbReference>
<dbReference type="GO" id="GO:0003677">
    <property type="term" value="F:DNA binding"/>
    <property type="evidence" value="ECO:0007669"/>
    <property type="project" value="InterPro"/>
</dbReference>
<sequence length="210" mass="23117">MATKEDAQAVGARIRAIRNNLGLTMSEFAAMIDSTAKSGTVSNWENGKNAPNLRRLKRIAELGGVDTNFLLNGLSIKQKRKARNAAVHDKKLSPKEEAALIIEVNAVVRKADELTDEHKLIDSTLEEGARELPFDLVMILASLIRLYNNPNFKADGKATMLALTGSLDGTLKGKYSDKQIDKYINELIPELKSLYRQGKPSNHSANDSNK</sequence>
<dbReference type="Pfam" id="PF01381">
    <property type="entry name" value="HTH_3"/>
    <property type="match status" value="1"/>
</dbReference>
<dbReference type="InterPro" id="IPR001387">
    <property type="entry name" value="Cro/C1-type_HTH"/>
</dbReference>
<dbReference type="CDD" id="cd00093">
    <property type="entry name" value="HTH_XRE"/>
    <property type="match status" value="1"/>
</dbReference>
<dbReference type="AlphaFoldDB" id="A0A0R1H2Y9"/>
<evidence type="ECO:0000259" key="1">
    <source>
        <dbReference type="PROSITE" id="PS50943"/>
    </source>
</evidence>
<gene>
    <name evidence="2" type="ORF">FC07_GL000952</name>
</gene>
<dbReference type="Proteomes" id="UP000051461">
    <property type="component" value="Unassembled WGS sequence"/>
</dbReference>
<dbReference type="Gene3D" id="1.10.260.40">
    <property type="entry name" value="lambda repressor-like DNA-binding domains"/>
    <property type="match status" value="1"/>
</dbReference>